<keyword evidence="1" id="KW-0812">Transmembrane</keyword>
<sequence length="255" mass="28821">MKKILTYLLVLIAIIVLIVTLFFDTLTKGVIESYAQKILKTPVRISEFRSDLSAGKVNLDFVEVKNPAIFKNENAFVLNHLSLIVSDESNDDLIVLEQLEFDGLLFNLEQNNQQINLVTLLKNLEQTPTNSNNNVVEDRVIETKEQSETRVIIKELKFVNAQLKIDTQWFNDTVIVPDVLIYNFGAQNGIPIHLVGAELMKIALGRIQKEVENKGLRLGEKEIKAGIRKKLEGELEGLKGELNDKAKGWLNRLGL</sequence>
<evidence type="ECO:0000313" key="2">
    <source>
        <dbReference type="EMBL" id="SFV83311.1"/>
    </source>
</evidence>
<accession>A0A1W1DNX0</accession>
<name>A0A1W1DNX0_9ZZZZ</name>
<organism evidence="2">
    <name type="scientific">hydrothermal vent metagenome</name>
    <dbReference type="NCBI Taxonomy" id="652676"/>
    <lineage>
        <taxon>unclassified sequences</taxon>
        <taxon>metagenomes</taxon>
        <taxon>ecological metagenomes</taxon>
    </lineage>
</organism>
<gene>
    <name evidence="2" type="ORF">MNB_SUP05-12-49</name>
</gene>
<dbReference type="EMBL" id="FPHT01000354">
    <property type="protein sequence ID" value="SFV83311.1"/>
    <property type="molecule type" value="Genomic_DNA"/>
</dbReference>
<keyword evidence="1" id="KW-0472">Membrane</keyword>
<keyword evidence="1" id="KW-1133">Transmembrane helix</keyword>
<dbReference type="AlphaFoldDB" id="A0A1W1DNX0"/>
<reference evidence="2" key="1">
    <citation type="submission" date="2016-10" db="EMBL/GenBank/DDBJ databases">
        <authorList>
            <person name="de Groot N.N."/>
        </authorList>
    </citation>
    <scope>NUCLEOTIDE SEQUENCE</scope>
</reference>
<feature type="transmembrane region" description="Helical" evidence="1">
    <location>
        <begin position="5"/>
        <end position="23"/>
    </location>
</feature>
<proteinExistence type="predicted"/>
<protein>
    <submittedName>
        <fullName evidence="2">Phage-related tail protein</fullName>
    </submittedName>
</protein>
<evidence type="ECO:0000256" key="1">
    <source>
        <dbReference type="SAM" id="Phobius"/>
    </source>
</evidence>